<evidence type="ECO:0000313" key="7">
    <source>
        <dbReference type="EMBL" id="KAL0960854.1"/>
    </source>
</evidence>
<protein>
    <recommendedName>
        <fullName evidence="5">Endo-1,5-alpha-L-arabinanase A</fullName>
    </recommendedName>
</protein>
<dbReference type="PANTHER" id="PTHR43301">
    <property type="entry name" value="ARABINAN ENDO-1,5-ALPHA-L-ARABINOSIDASE"/>
    <property type="match status" value="1"/>
</dbReference>
<keyword evidence="3" id="KW-0378">Hydrolase</keyword>
<proteinExistence type="inferred from homology"/>
<evidence type="ECO:0000313" key="8">
    <source>
        <dbReference type="Proteomes" id="UP001556367"/>
    </source>
</evidence>
<dbReference type="InterPro" id="IPR023296">
    <property type="entry name" value="Glyco_hydro_beta-prop_sf"/>
</dbReference>
<evidence type="ECO:0000256" key="2">
    <source>
        <dbReference type="ARBA" id="ARBA00009865"/>
    </source>
</evidence>
<keyword evidence="4" id="KW-0326">Glycosidase</keyword>
<feature type="signal peptide" evidence="6">
    <location>
        <begin position="1"/>
        <end position="20"/>
    </location>
</feature>
<evidence type="ECO:0000256" key="1">
    <source>
        <dbReference type="ARBA" id="ARBA00004834"/>
    </source>
</evidence>
<feature type="chain" id="PRO_5047443825" description="Endo-1,5-alpha-L-arabinanase A" evidence="6">
    <location>
        <begin position="21"/>
        <end position="161"/>
    </location>
</feature>
<dbReference type="Proteomes" id="UP001556367">
    <property type="component" value="Unassembled WGS sequence"/>
</dbReference>
<organism evidence="7 8">
    <name type="scientific">Hohenbuehelia grisea</name>
    <dbReference type="NCBI Taxonomy" id="104357"/>
    <lineage>
        <taxon>Eukaryota</taxon>
        <taxon>Fungi</taxon>
        <taxon>Dikarya</taxon>
        <taxon>Basidiomycota</taxon>
        <taxon>Agaricomycotina</taxon>
        <taxon>Agaricomycetes</taxon>
        <taxon>Agaricomycetidae</taxon>
        <taxon>Agaricales</taxon>
        <taxon>Pleurotineae</taxon>
        <taxon>Pleurotaceae</taxon>
        <taxon>Hohenbuehelia</taxon>
    </lineage>
</organism>
<gene>
    <name evidence="7" type="ORF">HGRIS_005870</name>
</gene>
<accession>A0ABR3JZ80</accession>
<comment type="similarity">
    <text evidence="2">Belongs to the glycosyl hydrolase 43 family.</text>
</comment>
<evidence type="ECO:0000256" key="6">
    <source>
        <dbReference type="SAM" id="SignalP"/>
    </source>
</evidence>
<dbReference type="Pfam" id="PF04616">
    <property type="entry name" value="Glyco_hydro_43"/>
    <property type="match status" value="1"/>
</dbReference>
<dbReference type="InterPro" id="IPR006710">
    <property type="entry name" value="Glyco_hydro_43"/>
</dbReference>
<keyword evidence="8" id="KW-1185">Reference proteome</keyword>
<sequence length="161" mass="17162">MQLLKFVLSTLALAPSLCRAVVGPGVVTGNTAVHDPTMCKDSRGTYFVFSTAPGIEIRTSTDRTAWTLVGKVWPNGAPWTDAYTGTSNGNLWAPDCTVIGNTFYLYYSASSFGSQKSATFFAKSTTGLPGSWSDQGLVTQTSSSNTYNVCTRIGLPISHLT</sequence>
<name>A0ABR3JZ80_9AGAR</name>
<dbReference type="SUPFAM" id="SSF75005">
    <property type="entry name" value="Arabinanase/levansucrase/invertase"/>
    <property type="match status" value="1"/>
</dbReference>
<dbReference type="PANTHER" id="PTHR43301:SF3">
    <property type="entry name" value="ARABINAN ENDO-1,5-ALPHA-L-ARABINOSIDASE A-RELATED"/>
    <property type="match status" value="1"/>
</dbReference>
<comment type="pathway">
    <text evidence="1">Glycan metabolism; L-arabinan degradation.</text>
</comment>
<comment type="caution">
    <text evidence="7">The sequence shown here is derived from an EMBL/GenBank/DDBJ whole genome shotgun (WGS) entry which is preliminary data.</text>
</comment>
<evidence type="ECO:0000256" key="3">
    <source>
        <dbReference type="ARBA" id="ARBA00022801"/>
    </source>
</evidence>
<dbReference type="Gene3D" id="2.115.10.20">
    <property type="entry name" value="Glycosyl hydrolase domain, family 43"/>
    <property type="match status" value="1"/>
</dbReference>
<evidence type="ECO:0000256" key="4">
    <source>
        <dbReference type="ARBA" id="ARBA00023295"/>
    </source>
</evidence>
<dbReference type="EMBL" id="JASNQZ010000001">
    <property type="protein sequence ID" value="KAL0960854.1"/>
    <property type="molecule type" value="Genomic_DNA"/>
</dbReference>
<reference evidence="8" key="1">
    <citation type="submission" date="2024-06" db="EMBL/GenBank/DDBJ databases">
        <title>Multi-omics analyses provide insights into the biosynthesis of the anticancer antibiotic pleurotin in Hohenbuehelia grisea.</title>
        <authorList>
            <person name="Weaver J.A."/>
            <person name="Alberti F."/>
        </authorList>
    </citation>
    <scope>NUCLEOTIDE SEQUENCE [LARGE SCALE GENOMIC DNA]</scope>
    <source>
        <strain evidence="8">T-177</strain>
    </source>
</reference>
<dbReference type="InterPro" id="IPR050727">
    <property type="entry name" value="GH43_arabinanases"/>
</dbReference>
<evidence type="ECO:0000256" key="5">
    <source>
        <dbReference type="ARBA" id="ARBA00042202"/>
    </source>
</evidence>
<keyword evidence="6" id="KW-0732">Signal</keyword>